<protein>
    <recommendedName>
        <fullName evidence="8">L-lactate permease</fullName>
    </recommendedName>
</protein>
<dbReference type="Pfam" id="PF02652">
    <property type="entry name" value="Lactate_perm"/>
    <property type="match status" value="1"/>
</dbReference>
<evidence type="ECO:0000256" key="9">
    <source>
        <dbReference type="SAM" id="MobiDB-lite"/>
    </source>
</evidence>
<evidence type="ECO:0000256" key="7">
    <source>
        <dbReference type="ARBA" id="ARBA00023136"/>
    </source>
</evidence>
<feature type="transmembrane region" description="Helical" evidence="8">
    <location>
        <begin position="231"/>
        <end position="248"/>
    </location>
</feature>
<evidence type="ECO:0000256" key="5">
    <source>
        <dbReference type="ARBA" id="ARBA00022692"/>
    </source>
</evidence>
<evidence type="ECO:0000256" key="6">
    <source>
        <dbReference type="ARBA" id="ARBA00022989"/>
    </source>
</evidence>
<proteinExistence type="inferred from homology"/>
<evidence type="ECO:0000313" key="11">
    <source>
        <dbReference type="Proteomes" id="UP001494902"/>
    </source>
</evidence>
<sequence>MVSVVLQVPPYQQDPQAVAGSLVASALVSVLPLATVFVLLGVFRLKAQWAALSGLVVALVVAVAGFAMPVGQSLLAAAHGAFFGLFPILWIVVNALWVYNMTVATGHFDVLRRSFGSLTSDRRTQAILIAFCFGALLEALAGFGAPVAITAVMLIALGFDKLKAAVLALVANTAPVAFGAMGVPVITLAQVTALPLDQVASVVGRQTPLLALFVPLLLVFLVDGTRGIREAWPPAVVAGVVFALGQFATSNFVSVELTDIVASLAAALAVVGLARLQPHAVWAARRTTPVAAVAGTGDGGPGGDAGRGGAGGSDGPGTSGGADGAEREPQDSPRDVRLAYLPYVVIVAVFAVAQIPGLKGALDSLKLAFTVPGLNVLTPQGRPSSTMSYSLTWLSTAGTLMVIAGVIVAVLLRVGAARALRVWGRTVYDLRWAIVTVAAVLALAYVMNASAQTTAIGLLIAGAGAALGFLSPVLGWFATAVTGSDTSANALFGSLQVTAANGAGLPPELLAAANSSGGVLGKMLSPQNLTIACVAVGLEGQEGTLLRRVLGWSLAMLVVLSALIALQATPVLGWMLP</sequence>
<keyword evidence="4 8" id="KW-1003">Cell membrane</keyword>
<feature type="transmembrane region" description="Helical" evidence="8">
    <location>
        <begin position="554"/>
        <end position="576"/>
    </location>
</feature>
<evidence type="ECO:0000256" key="4">
    <source>
        <dbReference type="ARBA" id="ARBA00022475"/>
    </source>
</evidence>
<feature type="transmembrane region" description="Helical" evidence="8">
    <location>
        <begin position="338"/>
        <end position="357"/>
    </location>
</feature>
<feature type="transmembrane region" description="Helical" evidence="8">
    <location>
        <begin position="428"/>
        <end position="447"/>
    </location>
</feature>
<organism evidence="10 11">
    <name type="scientific">Pseudonocardia nematodicida</name>
    <dbReference type="NCBI Taxonomy" id="1206997"/>
    <lineage>
        <taxon>Bacteria</taxon>
        <taxon>Bacillati</taxon>
        <taxon>Actinomycetota</taxon>
        <taxon>Actinomycetes</taxon>
        <taxon>Pseudonocardiales</taxon>
        <taxon>Pseudonocardiaceae</taxon>
        <taxon>Pseudonocardia</taxon>
    </lineage>
</organism>
<comment type="caution">
    <text evidence="10">The sequence shown here is derived from an EMBL/GenBank/DDBJ whole genome shotgun (WGS) entry which is preliminary data.</text>
</comment>
<dbReference type="EMBL" id="JBEDNQ010000017">
    <property type="protein sequence ID" value="MEQ3554755.1"/>
    <property type="molecule type" value="Genomic_DNA"/>
</dbReference>
<accession>A0ABV1KJX6</accession>
<evidence type="ECO:0000256" key="1">
    <source>
        <dbReference type="ARBA" id="ARBA00004651"/>
    </source>
</evidence>
<name>A0ABV1KJX6_9PSEU</name>
<dbReference type="PRINTS" id="PR00173">
    <property type="entry name" value="EDTRNSPORT"/>
</dbReference>
<feature type="region of interest" description="Disordered" evidence="9">
    <location>
        <begin position="293"/>
        <end position="332"/>
    </location>
</feature>
<keyword evidence="6 8" id="KW-1133">Transmembrane helix</keyword>
<comment type="similarity">
    <text evidence="2 8">Belongs to the lactate permease family.</text>
</comment>
<dbReference type="NCBIfam" id="TIGR00795">
    <property type="entry name" value="lctP"/>
    <property type="match status" value="1"/>
</dbReference>
<feature type="transmembrane region" description="Helical" evidence="8">
    <location>
        <begin position="453"/>
        <end position="477"/>
    </location>
</feature>
<dbReference type="PANTHER" id="PTHR30003:SF0">
    <property type="entry name" value="GLYCOLATE PERMEASE GLCA-RELATED"/>
    <property type="match status" value="1"/>
</dbReference>
<gene>
    <name evidence="10" type="ORF">WIS52_30195</name>
</gene>
<evidence type="ECO:0000313" key="10">
    <source>
        <dbReference type="EMBL" id="MEQ3554755.1"/>
    </source>
</evidence>
<keyword evidence="3 8" id="KW-0813">Transport</keyword>
<keyword evidence="5 8" id="KW-0812">Transmembrane</keyword>
<feature type="transmembrane region" description="Helical" evidence="8">
    <location>
        <begin position="164"/>
        <end position="186"/>
    </location>
</feature>
<feature type="transmembrane region" description="Helical" evidence="8">
    <location>
        <begin position="126"/>
        <end position="157"/>
    </location>
</feature>
<feature type="transmembrane region" description="Helical" evidence="8">
    <location>
        <begin position="49"/>
        <end position="67"/>
    </location>
</feature>
<feature type="transmembrane region" description="Helical" evidence="8">
    <location>
        <begin position="74"/>
        <end position="99"/>
    </location>
</feature>
<dbReference type="InterPro" id="IPR003804">
    <property type="entry name" value="Lactate_perm"/>
</dbReference>
<feature type="transmembrane region" description="Helical" evidence="8">
    <location>
        <begin position="393"/>
        <end position="416"/>
    </location>
</feature>
<dbReference type="PANTHER" id="PTHR30003">
    <property type="entry name" value="L-LACTATE PERMEASE"/>
    <property type="match status" value="1"/>
</dbReference>
<keyword evidence="11" id="KW-1185">Reference proteome</keyword>
<keyword evidence="7 8" id="KW-0472">Membrane</keyword>
<reference evidence="10 11" key="1">
    <citation type="submission" date="2024-03" db="EMBL/GenBank/DDBJ databases">
        <title>Draft genome sequence of Pseudonocardia nematodicida JCM 31783.</title>
        <authorList>
            <person name="Butdee W."/>
            <person name="Duangmal K."/>
        </authorList>
    </citation>
    <scope>NUCLEOTIDE SEQUENCE [LARGE SCALE GENOMIC DNA]</scope>
    <source>
        <strain evidence="10 11">JCM 31783</strain>
    </source>
</reference>
<feature type="transmembrane region" description="Helical" evidence="8">
    <location>
        <begin position="21"/>
        <end position="43"/>
    </location>
</feature>
<evidence type="ECO:0000256" key="8">
    <source>
        <dbReference type="RuleBase" id="RU365092"/>
    </source>
</evidence>
<feature type="compositionally biased region" description="Gly residues" evidence="9">
    <location>
        <begin position="296"/>
        <end position="323"/>
    </location>
</feature>
<evidence type="ECO:0000256" key="3">
    <source>
        <dbReference type="ARBA" id="ARBA00022448"/>
    </source>
</evidence>
<evidence type="ECO:0000256" key="2">
    <source>
        <dbReference type="ARBA" id="ARBA00010100"/>
    </source>
</evidence>
<comment type="function">
    <text evidence="8">Uptake of L-lactate across the membrane. Can also transport D-lactate and glycolate.</text>
</comment>
<comment type="subcellular location">
    <subcellularLocation>
        <location evidence="1 8">Cell membrane</location>
        <topology evidence="1 8">Multi-pass membrane protein</topology>
    </subcellularLocation>
</comment>
<dbReference type="Proteomes" id="UP001494902">
    <property type="component" value="Unassembled WGS sequence"/>
</dbReference>
<feature type="transmembrane region" description="Helical" evidence="8">
    <location>
        <begin position="206"/>
        <end position="224"/>
    </location>
</feature>